<gene>
    <name evidence="1" type="ORF">B296_00003291</name>
</gene>
<organism evidence="1 2">
    <name type="scientific">Ensete ventricosum</name>
    <name type="common">Abyssinian banana</name>
    <name type="synonym">Musa ensete</name>
    <dbReference type="NCBI Taxonomy" id="4639"/>
    <lineage>
        <taxon>Eukaryota</taxon>
        <taxon>Viridiplantae</taxon>
        <taxon>Streptophyta</taxon>
        <taxon>Embryophyta</taxon>
        <taxon>Tracheophyta</taxon>
        <taxon>Spermatophyta</taxon>
        <taxon>Magnoliopsida</taxon>
        <taxon>Liliopsida</taxon>
        <taxon>Zingiberales</taxon>
        <taxon>Musaceae</taxon>
        <taxon>Ensete</taxon>
    </lineage>
</organism>
<sequence>MCMQTGEVNETGERGEERRVLFCFSFVKFAIAIRSISTHFFLTVKCGIDQQSPVGEQRSITRQRRPAIRRRRAFRGSVRRWRRHKQEGRRWSSLLLLLLLPAGDLGPSLMGKSPGRWLKALLFGKKSRSHAKGRGASVCILLLQRHS</sequence>
<protein>
    <submittedName>
        <fullName evidence="1">Uncharacterized protein</fullName>
    </submittedName>
</protein>
<dbReference type="EMBL" id="AMZH03000096">
    <property type="protein sequence ID" value="RRT85550.1"/>
    <property type="molecule type" value="Genomic_DNA"/>
</dbReference>
<proteinExistence type="predicted"/>
<evidence type="ECO:0000313" key="2">
    <source>
        <dbReference type="Proteomes" id="UP000287651"/>
    </source>
</evidence>
<name>A0A427BAJ7_ENSVE</name>
<dbReference type="AlphaFoldDB" id="A0A427BAJ7"/>
<accession>A0A427BAJ7</accession>
<evidence type="ECO:0000313" key="1">
    <source>
        <dbReference type="EMBL" id="RRT85550.1"/>
    </source>
</evidence>
<comment type="caution">
    <text evidence="1">The sequence shown here is derived from an EMBL/GenBank/DDBJ whole genome shotgun (WGS) entry which is preliminary data.</text>
</comment>
<dbReference type="Proteomes" id="UP000287651">
    <property type="component" value="Unassembled WGS sequence"/>
</dbReference>
<reference evidence="1 2" key="1">
    <citation type="journal article" date="2014" name="Agronomy (Basel)">
        <title>A Draft Genome Sequence for Ensete ventricosum, the Drought-Tolerant Tree Against Hunger.</title>
        <authorList>
            <person name="Harrison J."/>
            <person name="Moore K.A."/>
            <person name="Paszkiewicz K."/>
            <person name="Jones T."/>
            <person name="Grant M."/>
            <person name="Ambacheew D."/>
            <person name="Muzemil S."/>
            <person name="Studholme D.J."/>
        </authorList>
    </citation>
    <scope>NUCLEOTIDE SEQUENCE [LARGE SCALE GENOMIC DNA]</scope>
</reference>